<feature type="active site" evidence="3">
    <location>
        <position position="114"/>
    </location>
</feature>
<dbReference type="InterPro" id="IPR005488">
    <property type="entry name" value="Etherase_MurQ"/>
</dbReference>
<dbReference type="EC" id="4.2.1.126" evidence="3"/>
<dbReference type="Gene3D" id="1.10.8.1080">
    <property type="match status" value="1"/>
</dbReference>
<dbReference type="UniPathway" id="UPA00342"/>
<feature type="domain" description="SIS" evidence="4">
    <location>
        <begin position="55"/>
        <end position="218"/>
    </location>
</feature>
<dbReference type="Proteomes" id="UP000315700">
    <property type="component" value="Chromosome"/>
</dbReference>
<dbReference type="CDD" id="cd05007">
    <property type="entry name" value="SIS_Etherase"/>
    <property type="match status" value="1"/>
</dbReference>
<evidence type="ECO:0000313" key="6">
    <source>
        <dbReference type="Proteomes" id="UP000315700"/>
    </source>
</evidence>
<organism evidence="5 6">
    <name type="scientific">Caulifigura coniformis</name>
    <dbReference type="NCBI Taxonomy" id="2527983"/>
    <lineage>
        <taxon>Bacteria</taxon>
        <taxon>Pseudomonadati</taxon>
        <taxon>Planctomycetota</taxon>
        <taxon>Planctomycetia</taxon>
        <taxon>Planctomycetales</taxon>
        <taxon>Planctomycetaceae</taxon>
        <taxon>Caulifigura</taxon>
    </lineage>
</organism>
<dbReference type="InterPro" id="IPR002731">
    <property type="entry name" value="ATPase_BadF"/>
</dbReference>
<dbReference type="GO" id="GO:0097173">
    <property type="term" value="P:N-acetylmuramic acid catabolic process"/>
    <property type="evidence" value="ECO:0007669"/>
    <property type="project" value="UniProtKB-UniPathway"/>
</dbReference>
<evidence type="ECO:0000256" key="1">
    <source>
        <dbReference type="ARBA" id="ARBA00023239"/>
    </source>
</evidence>
<comment type="function">
    <text evidence="3">Specifically catalyzes the cleavage of the D-lactyl ether substituent of MurNAc 6-phosphate, producing GlcNAc 6-phosphate and D-lactate.</text>
</comment>
<dbReference type="GO" id="GO:0009254">
    <property type="term" value="P:peptidoglycan turnover"/>
    <property type="evidence" value="ECO:0007669"/>
    <property type="project" value="TreeGrafter"/>
</dbReference>
<dbReference type="InParanoid" id="A0A517SH63"/>
<dbReference type="CDD" id="cd24007">
    <property type="entry name" value="ASKHA_NBD_eukNAGK-like"/>
    <property type="match status" value="1"/>
</dbReference>
<dbReference type="OrthoDB" id="9813395at2"/>
<comment type="subunit">
    <text evidence="3">Homodimer.</text>
</comment>
<evidence type="ECO:0000313" key="5">
    <source>
        <dbReference type="EMBL" id="QDT55469.1"/>
    </source>
</evidence>
<dbReference type="PROSITE" id="PS51464">
    <property type="entry name" value="SIS"/>
    <property type="match status" value="1"/>
</dbReference>
<sequence length="635" mass="66115">MSLHQLTTEARNPASSEIDRLSSAEIVRIMNAEDAGIAPAIALIADQIAAAIDVIADRMRSGGRLIYIGAGTSGRLGVLDASECPPTFNTPPWQVVGVIAGGPAALTRAIEGAEDYPDLAVQDLKKLSLGPNDVVVGIASSGRTPYVIGGLKYAAEVGAFPIGLACNAESELTAVSRLMLAPVVGPEVVSGSTRLKAGTATKLILNMLTTATMIRLGKTYGNLMVDLSATNLKLQERSRRIVATLADVAPERATELLKMSHGDVKAAIVMQRHGVDEVQARGLLGQAGGQLRGALESAPDFSEPQITVTSETAGERLVIGVDGGGSKTLAWIARLPADGSDLNDLKPIGEGEAGGSNPNSLGWAAATGNIELAVTRAFHAAGLSRRPATSICLGVAGAGRDSEQQRLRTWIDQRRLANLIHVTHDVAPLLSVPGLDGHGIALVAGTGSLAYGKTQDGRSARAGGFGYLLGDEGSGYHIALEGIRAALKAVDGRGPVTSMTRGFQNRLQVNSTAHFIQRFYEQAEDRTWIAGMASVVLASAQEGDERAREIVDENILDLATMVATVGVQLMGPQPKNYPLALAGGLIVNSQYLRVGVLKRLEEGGMLPSKVVLVAAPVAGALRLAAQHALSAKPQA</sequence>
<dbReference type="GO" id="GO:0016803">
    <property type="term" value="F:ether hydrolase activity"/>
    <property type="evidence" value="ECO:0007669"/>
    <property type="project" value="TreeGrafter"/>
</dbReference>
<name>A0A517SH63_9PLAN</name>
<dbReference type="PROSITE" id="PS01272">
    <property type="entry name" value="GCKR"/>
    <property type="match status" value="1"/>
</dbReference>
<dbReference type="InterPro" id="IPR046348">
    <property type="entry name" value="SIS_dom_sf"/>
</dbReference>
<dbReference type="Gene3D" id="3.40.50.10490">
    <property type="entry name" value="Glucose-6-phosphate isomerase like protein, domain 1"/>
    <property type="match status" value="1"/>
</dbReference>
<evidence type="ECO:0000256" key="2">
    <source>
        <dbReference type="ARBA" id="ARBA00023277"/>
    </source>
</evidence>
<evidence type="ECO:0000259" key="4">
    <source>
        <dbReference type="PROSITE" id="PS51464"/>
    </source>
</evidence>
<protein>
    <recommendedName>
        <fullName evidence="3">N-acetylmuramic acid 6-phosphate etherase</fullName>
        <shortName evidence="3">MurNAc-6-P etherase</shortName>
        <ecNumber evidence="3">4.2.1.126</ecNumber>
    </recommendedName>
    <alternativeName>
        <fullName evidence="3">N-acetylmuramic acid 6-phosphate hydrolase</fullName>
    </alternativeName>
    <alternativeName>
        <fullName evidence="3">N-acetylmuramic acid 6-phosphate lyase</fullName>
    </alternativeName>
</protein>
<feature type="active site" description="Proton donor" evidence="3">
    <location>
        <position position="83"/>
    </location>
</feature>
<dbReference type="InterPro" id="IPR043129">
    <property type="entry name" value="ATPase_NBD"/>
</dbReference>
<dbReference type="InterPro" id="IPR040190">
    <property type="entry name" value="MURQ/GCKR"/>
</dbReference>
<dbReference type="Gene3D" id="3.30.420.40">
    <property type="match status" value="2"/>
</dbReference>
<dbReference type="GO" id="GO:0016835">
    <property type="term" value="F:carbon-oxygen lyase activity"/>
    <property type="evidence" value="ECO:0007669"/>
    <property type="project" value="UniProtKB-UniRule"/>
</dbReference>
<gene>
    <name evidence="3 5" type="primary">murQ</name>
    <name evidence="5" type="ORF">Pan44_35120</name>
</gene>
<comment type="pathway">
    <text evidence="3">Amino-sugar metabolism; N-acetylmuramate degradation.</text>
</comment>
<dbReference type="Pfam" id="PF01869">
    <property type="entry name" value="BcrAD_BadFG"/>
    <property type="match status" value="1"/>
</dbReference>
<evidence type="ECO:0000256" key="3">
    <source>
        <dbReference type="HAMAP-Rule" id="MF_00068"/>
    </source>
</evidence>
<dbReference type="SUPFAM" id="SSF53697">
    <property type="entry name" value="SIS domain"/>
    <property type="match status" value="1"/>
</dbReference>
<dbReference type="InterPro" id="IPR001347">
    <property type="entry name" value="SIS_dom"/>
</dbReference>
<dbReference type="NCBIfam" id="TIGR00274">
    <property type="entry name" value="N-acetylmuramic acid 6-phosphate etherase"/>
    <property type="match status" value="1"/>
</dbReference>
<comment type="similarity">
    <text evidence="3">Belongs to the GCKR-like family. MurNAc-6-P etherase subfamily.</text>
</comment>
<dbReference type="NCBIfam" id="NF003915">
    <property type="entry name" value="PRK05441.1"/>
    <property type="match status" value="1"/>
</dbReference>
<dbReference type="NCBIfam" id="NF009222">
    <property type="entry name" value="PRK12570.1"/>
    <property type="match status" value="1"/>
</dbReference>
<keyword evidence="2 3" id="KW-0119">Carbohydrate metabolism</keyword>
<dbReference type="SUPFAM" id="SSF53067">
    <property type="entry name" value="Actin-like ATPase domain"/>
    <property type="match status" value="2"/>
</dbReference>
<accession>A0A517SH63</accession>
<dbReference type="InterPro" id="IPR005486">
    <property type="entry name" value="Glucokinase_regulatory_CS"/>
</dbReference>
<dbReference type="GO" id="GO:0046348">
    <property type="term" value="P:amino sugar catabolic process"/>
    <property type="evidence" value="ECO:0007669"/>
    <property type="project" value="InterPro"/>
</dbReference>
<proteinExistence type="inferred from homology"/>
<dbReference type="FunFam" id="3.40.50.10490:FF:000014">
    <property type="entry name" value="N-acetylmuramic acid 6-phosphate etherase"/>
    <property type="match status" value="1"/>
</dbReference>
<dbReference type="KEGG" id="ccos:Pan44_35120"/>
<comment type="miscellaneous">
    <text evidence="3">A lyase-type mechanism (elimination/hydration) is suggested for the cleavage of the lactyl ether bond of MurNAc 6-phosphate, with the formation of an alpha,beta-unsaturated aldehyde intermediate with (E)-stereochemistry, followed by the syn addition of water to give product.</text>
</comment>
<keyword evidence="6" id="KW-1185">Reference proteome</keyword>
<dbReference type="Pfam" id="PF22645">
    <property type="entry name" value="GKRP_SIS_N"/>
    <property type="match status" value="1"/>
</dbReference>
<dbReference type="PANTHER" id="PTHR10088">
    <property type="entry name" value="GLUCOKINASE REGULATORY PROTEIN"/>
    <property type="match status" value="1"/>
</dbReference>
<dbReference type="GO" id="GO:0097367">
    <property type="term" value="F:carbohydrate derivative binding"/>
    <property type="evidence" value="ECO:0007669"/>
    <property type="project" value="InterPro"/>
</dbReference>
<reference evidence="5 6" key="1">
    <citation type="submission" date="2019-02" db="EMBL/GenBank/DDBJ databases">
        <title>Deep-cultivation of Planctomycetes and their phenomic and genomic characterization uncovers novel biology.</title>
        <authorList>
            <person name="Wiegand S."/>
            <person name="Jogler M."/>
            <person name="Boedeker C."/>
            <person name="Pinto D."/>
            <person name="Vollmers J."/>
            <person name="Rivas-Marin E."/>
            <person name="Kohn T."/>
            <person name="Peeters S.H."/>
            <person name="Heuer A."/>
            <person name="Rast P."/>
            <person name="Oberbeckmann S."/>
            <person name="Bunk B."/>
            <person name="Jeske O."/>
            <person name="Meyerdierks A."/>
            <person name="Storesund J.E."/>
            <person name="Kallscheuer N."/>
            <person name="Luecker S."/>
            <person name="Lage O.M."/>
            <person name="Pohl T."/>
            <person name="Merkel B.J."/>
            <person name="Hornburger P."/>
            <person name="Mueller R.-W."/>
            <person name="Bruemmer F."/>
            <person name="Labrenz M."/>
            <person name="Spormann A.M."/>
            <person name="Op den Camp H."/>
            <person name="Overmann J."/>
            <person name="Amann R."/>
            <person name="Jetten M.S.M."/>
            <person name="Mascher T."/>
            <person name="Medema M.H."/>
            <person name="Devos D.P."/>
            <person name="Kaster A.-K."/>
            <person name="Ovreas L."/>
            <person name="Rohde M."/>
            <person name="Galperin M.Y."/>
            <person name="Jogler C."/>
        </authorList>
    </citation>
    <scope>NUCLEOTIDE SEQUENCE [LARGE SCALE GENOMIC DNA]</scope>
    <source>
        <strain evidence="5 6">Pan44</strain>
    </source>
</reference>
<dbReference type="HAMAP" id="MF_00068">
    <property type="entry name" value="MurQ"/>
    <property type="match status" value="1"/>
</dbReference>
<dbReference type="EMBL" id="CP036271">
    <property type="protein sequence ID" value="QDT55469.1"/>
    <property type="molecule type" value="Genomic_DNA"/>
</dbReference>
<comment type="catalytic activity">
    <reaction evidence="3">
        <text>N-acetyl-D-muramate 6-phosphate + H2O = N-acetyl-D-glucosamine 6-phosphate + (R)-lactate</text>
        <dbReference type="Rhea" id="RHEA:26410"/>
        <dbReference type="ChEBI" id="CHEBI:15377"/>
        <dbReference type="ChEBI" id="CHEBI:16004"/>
        <dbReference type="ChEBI" id="CHEBI:57513"/>
        <dbReference type="ChEBI" id="CHEBI:58722"/>
        <dbReference type="EC" id="4.2.1.126"/>
    </reaction>
</comment>
<dbReference type="AlphaFoldDB" id="A0A517SH63"/>
<keyword evidence="1 3" id="KW-0456">Lyase</keyword>
<dbReference type="PANTHER" id="PTHR10088:SF4">
    <property type="entry name" value="GLUCOKINASE REGULATORY PROTEIN"/>
    <property type="match status" value="1"/>
</dbReference>